<gene>
    <name evidence="3" type="ORF">QR680_006729</name>
</gene>
<sequence length="667" mass="78646">MHIQLALLSVLLVPVLCEYPWFKDIQKEYAILFEQRLELKYWFQVFHFGPTHRFPESHHFLNKKLFQAMLDCSSTVFPNSIEDVASERLNMLNFEFANMMFGTKSEFFPYSIDTDYDLKVMEQKLRAFDAKATQLIATRFHDSAVEQERAWRQLKKENTPALKAGWFEDASTNEDIIAKIVFLYEKLYIKQDDDFWMKYHGKLIREPVEIFQAYSALLTCVIWAIMITGYALGIVSFEVIVIPELRHYSQRRVESYFSCPLRMFFEDGQFWRYQFAHRNLCQILYYVANIVNVLPYLVLGFNGLIITTTVVMGFAFLYAANMEDLYEARWNAWACLIVTIGAHVFGSFIVENEVYMRCFIYVFFTFNGIIFLIGKKLYDKYHIISTEVVCRALATSIVPCLLGLLSALFAGLKDIQKEYVLLFEQRLELKYWFQVFRFGPTHRFPESHHFLNKKLLQAILDCSSTVFPNSMEDVASERLNMLNFEFANMMFGTKSEFFPYSIDTDYDLKVMEQKLRAFDAKATQLIATRFHDSAVEQERAWRQLKKENTPALKAEWFEDASTDEDILAKIISLYEKLYIEQDDDFWMKYHGKLIREPIEIFQAYWALLTCVMWISFLVNYSLGIVSFEVIVIPELRHYSQRRVESYFSCPLRVRNMSLQFPGAIIVF</sequence>
<feature type="signal peptide" evidence="2">
    <location>
        <begin position="1"/>
        <end position="17"/>
    </location>
</feature>
<proteinExistence type="predicted"/>
<feature type="transmembrane region" description="Helical" evidence="1">
    <location>
        <begin position="354"/>
        <end position="373"/>
    </location>
</feature>
<keyword evidence="1" id="KW-0472">Membrane</keyword>
<reference evidence="3" key="1">
    <citation type="submission" date="2023-06" db="EMBL/GenBank/DDBJ databases">
        <title>Genomic analysis of the entomopathogenic nematode Steinernema hermaphroditum.</title>
        <authorList>
            <person name="Schwarz E.M."/>
            <person name="Heppert J.K."/>
            <person name="Baniya A."/>
            <person name="Schwartz H.T."/>
            <person name="Tan C.-H."/>
            <person name="Antoshechkin I."/>
            <person name="Sternberg P.W."/>
            <person name="Goodrich-Blair H."/>
            <person name="Dillman A.R."/>
        </authorList>
    </citation>
    <scope>NUCLEOTIDE SEQUENCE</scope>
    <source>
        <strain evidence="3">PS9179</strain>
        <tissue evidence="3">Whole animal</tissue>
    </source>
</reference>
<comment type="caution">
    <text evidence="3">The sequence shown here is derived from an EMBL/GenBank/DDBJ whole genome shotgun (WGS) entry which is preliminary data.</text>
</comment>
<accession>A0AA39LXJ8</accession>
<feature type="transmembrane region" description="Helical" evidence="1">
    <location>
        <begin position="330"/>
        <end position="348"/>
    </location>
</feature>
<evidence type="ECO:0000313" key="3">
    <source>
        <dbReference type="EMBL" id="KAK0413313.1"/>
    </source>
</evidence>
<keyword evidence="4" id="KW-1185">Reference proteome</keyword>
<organism evidence="3 4">
    <name type="scientific">Steinernema hermaphroditum</name>
    <dbReference type="NCBI Taxonomy" id="289476"/>
    <lineage>
        <taxon>Eukaryota</taxon>
        <taxon>Metazoa</taxon>
        <taxon>Ecdysozoa</taxon>
        <taxon>Nematoda</taxon>
        <taxon>Chromadorea</taxon>
        <taxon>Rhabditida</taxon>
        <taxon>Tylenchina</taxon>
        <taxon>Panagrolaimomorpha</taxon>
        <taxon>Strongyloidoidea</taxon>
        <taxon>Steinernematidae</taxon>
        <taxon>Steinernema</taxon>
    </lineage>
</organism>
<dbReference type="EMBL" id="JAUCMV010000003">
    <property type="protein sequence ID" value="KAK0413313.1"/>
    <property type="molecule type" value="Genomic_DNA"/>
</dbReference>
<feature type="transmembrane region" description="Helical" evidence="1">
    <location>
        <begin position="294"/>
        <end position="318"/>
    </location>
</feature>
<name>A0AA39LXJ8_9BILA</name>
<keyword evidence="1" id="KW-0812">Transmembrane</keyword>
<feature type="transmembrane region" description="Helical" evidence="1">
    <location>
        <begin position="221"/>
        <end position="242"/>
    </location>
</feature>
<dbReference type="AlphaFoldDB" id="A0AA39LXJ8"/>
<dbReference type="Proteomes" id="UP001175271">
    <property type="component" value="Unassembled WGS sequence"/>
</dbReference>
<evidence type="ECO:0000256" key="2">
    <source>
        <dbReference type="SAM" id="SignalP"/>
    </source>
</evidence>
<feature type="transmembrane region" description="Helical" evidence="1">
    <location>
        <begin position="393"/>
        <end position="412"/>
    </location>
</feature>
<feature type="chain" id="PRO_5041229907" evidence="2">
    <location>
        <begin position="18"/>
        <end position="667"/>
    </location>
</feature>
<evidence type="ECO:0000256" key="1">
    <source>
        <dbReference type="SAM" id="Phobius"/>
    </source>
</evidence>
<protein>
    <submittedName>
        <fullName evidence="3">Uncharacterized protein</fullName>
    </submittedName>
</protein>
<evidence type="ECO:0000313" key="4">
    <source>
        <dbReference type="Proteomes" id="UP001175271"/>
    </source>
</evidence>
<keyword evidence="1" id="KW-1133">Transmembrane helix</keyword>
<keyword evidence="2" id="KW-0732">Signal</keyword>
<feature type="transmembrane region" description="Helical" evidence="1">
    <location>
        <begin position="603"/>
        <end position="632"/>
    </location>
</feature>